<dbReference type="KEGG" id="ccv:CCV52592_2240"/>
<dbReference type="InterPro" id="IPR011050">
    <property type="entry name" value="Pectin_lyase_fold/virulence"/>
</dbReference>
<dbReference type="RefSeq" id="WP_011992866.1">
    <property type="nucleotide sequence ID" value="NC_009715.2"/>
</dbReference>
<dbReference type="Proteomes" id="UP000006380">
    <property type="component" value="Chromosome"/>
</dbReference>
<organism evidence="1 2">
    <name type="scientific">Campylobacter curvus (strain 525.92)</name>
    <dbReference type="NCBI Taxonomy" id="360105"/>
    <lineage>
        <taxon>Bacteria</taxon>
        <taxon>Pseudomonadati</taxon>
        <taxon>Campylobacterota</taxon>
        <taxon>Epsilonproteobacteria</taxon>
        <taxon>Campylobacterales</taxon>
        <taxon>Campylobacteraceae</taxon>
        <taxon>Campylobacter</taxon>
    </lineage>
</organism>
<keyword evidence="2" id="KW-1185">Reference proteome</keyword>
<dbReference type="AlphaFoldDB" id="A7H129"/>
<dbReference type="EMBL" id="CP000767">
    <property type="protein sequence ID" value="ABS50394.1"/>
    <property type="molecule type" value="Genomic_DNA"/>
</dbReference>
<proteinExistence type="predicted"/>
<dbReference type="Gene3D" id="2.160.20.10">
    <property type="entry name" value="Single-stranded right-handed beta-helix, Pectin lyase-like"/>
    <property type="match status" value="1"/>
</dbReference>
<dbReference type="InterPro" id="IPR022208">
    <property type="entry name" value="DUF3737"/>
</dbReference>
<evidence type="ECO:0000313" key="1">
    <source>
        <dbReference type="EMBL" id="ABS50394.1"/>
    </source>
</evidence>
<accession>A7H129</accession>
<reference evidence="1" key="1">
    <citation type="submission" date="2016-07" db="EMBL/GenBank/DDBJ databases">
        <title>Comparative genomics of the Campylobacter concisus group.</title>
        <authorList>
            <person name="Miller W.G."/>
            <person name="Yee E."/>
            <person name="Chapman M.H."/>
            <person name="Huynh S."/>
            <person name="Bono J.L."/>
            <person name="On S.L.W."/>
            <person name="StLeger J."/>
            <person name="Foster G."/>
            <person name="Parker C.T."/>
        </authorList>
    </citation>
    <scope>NUCLEOTIDE SEQUENCE</scope>
    <source>
        <strain evidence="1">525.92</strain>
    </source>
</reference>
<sequence length="278" mass="31825">MQEINEQNFSGERAMFWCKDTRFSYCVFDEGESPLKHSQNLELNFTLFKWKYPLWYSKNARLESCTFYEMARAGIWYSSDIFFNQCTIEAPKNFRRSKNITLQNVTLPNAAETLWSCENVTLKDVSARGDYFAMNSTNISIENLNLAGNYSFDGVKNLEIKNSKIISKDAFWNSQNVTVTGSFISGEYLGWNSKNITFIDCVIQSEQGMCYIDNVVLKNCKTINTNLAFEYSSVQAEISSGIDSVKNPIGGRIRAQNFGEVILEKDRIDPTKTQIEQI</sequence>
<evidence type="ECO:0000313" key="2">
    <source>
        <dbReference type="Proteomes" id="UP000006380"/>
    </source>
</evidence>
<dbReference type="SUPFAM" id="SSF51126">
    <property type="entry name" value="Pectin lyase-like"/>
    <property type="match status" value="1"/>
</dbReference>
<gene>
    <name evidence="1" type="ORF">CCV52592_2240</name>
</gene>
<name>A7H129_CAMC5</name>
<protein>
    <recommendedName>
        <fullName evidence="3">DUF3737 domain-containing protein</fullName>
    </recommendedName>
</protein>
<dbReference type="HOGENOM" id="CLU_065086_0_0_7"/>
<dbReference type="OrthoDB" id="9803285at2"/>
<dbReference type="STRING" id="360105.CCV52592_2240"/>
<dbReference type="Pfam" id="PF12541">
    <property type="entry name" value="DUF3737"/>
    <property type="match status" value="1"/>
</dbReference>
<evidence type="ECO:0008006" key="3">
    <source>
        <dbReference type="Google" id="ProtNLM"/>
    </source>
</evidence>
<dbReference type="InterPro" id="IPR012334">
    <property type="entry name" value="Pectin_lyas_fold"/>
</dbReference>